<dbReference type="PROSITE" id="PS01180">
    <property type="entry name" value="CUB"/>
    <property type="match status" value="1"/>
</dbReference>
<evidence type="ECO:0000313" key="4">
    <source>
        <dbReference type="EMBL" id="KAK5981972.1"/>
    </source>
</evidence>
<gene>
    <name evidence="4" type="ORF">GCK32_021203</name>
</gene>
<name>A0AAN8FVR6_TRICO</name>
<dbReference type="SUPFAM" id="SSF49854">
    <property type="entry name" value="Spermadhesin, CUB domain"/>
    <property type="match status" value="1"/>
</dbReference>
<evidence type="ECO:0000256" key="1">
    <source>
        <dbReference type="ARBA" id="ARBA00023157"/>
    </source>
</evidence>
<evidence type="ECO:0000313" key="5">
    <source>
        <dbReference type="Proteomes" id="UP001331761"/>
    </source>
</evidence>
<keyword evidence="5" id="KW-1185">Reference proteome</keyword>
<dbReference type="AlphaFoldDB" id="A0AAN8FVR6"/>
<accession>A0AAN8FVR6</accession>
<dbReference type="InterPro" id="IPR035914">
    <property type="entry name" value="Sperma_CUB_dom_sf"/>
</dbReference>
<evidence type="ECO:0000256" key="2">
    <source>
        <dbReference type="PROSITE-ProRule" id="PRU00059"/>
    </source>
</evidence>
<feature type="non-terminal residue" evidence="4">
    <location>
        <position position="1"/>
    </location>
</feature>
<keyword evidence="1" id="KW-1015">Disulfide bond</keyword>
<feature type="domain" description="CUB" evidence="3">
    <location>
        <begin position="1"/>
        <end position="58"/>
    </location>
</feature>
<dbReference type="Gene3D" id="2.60.120.290">
    <property type="entry name" value="Spermadhesin, CUB domain"/>
    <property type="match status" value="1"/>
</dbReference>
<dbReference type="Pfam" id="PF00431">
    <property type="entry name" value="CUB"/>
    <property type="match status" value="1"/>
</dbReference>
<proteinExistence type="predicted"/>
<sequence>CGGHVEGISGSIAAPQYPMRDSRGLDCSWTVAVALGNRVRFSLVNIDDLKSSDDNGFCGMFAPNRLDVSYTVLNFILTSD</sequence>
<dbReference type="InterPro" id="IPR000859">
    <property type="entry name" value="CUB_dom"/>
</dbReference>
<comment type="caution">
    <text evidence="4">The sequence shown here is derived from an EMBL/GenBank/DDBJ whole genome shotgun (WGS) entry which is preliminary data.</text>
</comment>
<protein>
    <recommendedName>
        <fullName evidence="3">CUB domain-containing protein</fullName>
    </recommendedName>
</protein>
<organism evidence="4 5">
    <name type="scientific">Trichostrongylus colubriformis</name>
    <name type="common">Black scour worm</name>
    <dbReference type="NCBI Taxonomy" id="6319"/>
    <lineage>
        <taxon>Eukaryota</taxon>
        <taxon>Metazoa</taxon>
        <taxon>Ecdysozoa</taxon>
        <taxon>Nematoda</taxon>
        <taxon>Chromadorea</taxon>
        <taxon>Rhabditida</taxon>
        <taxon>Rhabditina</taxon>
        <taxon>Rhabditomorpha</taxon>
        <taxon>Strongyloidea</taxon>
        <taxon>Trichostrongylidae</taxon>
        <taxon>Trichostrongylus</taxon>
    </lineage>
</organism>
<comment type="caution">
    <text evidence="2">Lacks conserved residue(s) required for the propagation of feature annotation.</text>
</comment>
<dbReference type="EMBL" id="WIXE01005684">
    <property type="protein sequence ID" value="KAK5981972.1"/>
    <property type="molecule type" value="Genomic_DNA"/>
</dbReference>
<dbReference type="Proteomes" id="UP001331761">
    <property type="component" value="Unassembled WGS sequence"/>
</dbReference>
<evidence type="ECO:0000259" key="3">
    <source>
        <dbReference type="PROSITE" id="PS01180"/>
    </source>
</evidence>
<reference evidence="4 5" key="1">
    <citation type="submission" date="2019-10" db="EMBL/GenBank/DDBJ databases">
        <title>Assembly and Annotation for the nematode Trichostrongylus colubriformis.</title>
        <authorList>
            <person name="Martin J."/>
        </authorList>
    </citation>
    <scope>NUCLEOTIDE SEQUENCE [LARGE SCALE GENOMIC DNA]</scope>
    <source>
        <strain evidence="4">G859</strain>
        <tissue evidence="4">Whole worm</tissue>
    </source>
</reference>